<evidence type="ECO:0000313" key="19">
    <source>
        <dbReference type="EMBL" id="CAI5790715.1"/>
    </source>
</evidence>
<dbReference type="GO" id="GO:0006915">
    <property type="term" value="P:apoptotic process"/>
    <property type="evidence" value="ECO:0007669"/>
    <property type="project" value="UniProtKB-KW"/>
</dbReference>
<name>A0AA35L6I5_9SAUR</name>
<keyword evidence="20" id="KW-1185">Reference proteome</keyword>
<proteinExistence type="inferred from homology"/>
<dbReference type="GO" id="GO:0006417">
    <property type="term" value="P:regulation of translation"/>
    <property type="evidence" value="ECO:0007669"/>
    <property type="project" value="UniProtKB-KW"/>
</dbReference>
<dbReference type="InterPro" id="IPR051254">
    <property type="entry name" value="PPP1R15"/>
</dbReference>
<evidence type="ECO:0000256" key="9">
    <source>
        <dbReference type="ARBA" id="ARBA00022843"/>
    </source>
</evidence>
<evidence type="ECO:0000256" key="2">
    <source>
        <dbReference type="ARBA" id="ARBA00004570"/>
    </source>
</evidence>
<comment type="subcellular location">
    <subcellularLocation>
        <location evidence="1">Endoplasmic reticulum membrane</location>
        <topology evidence="1">Peripheral membrane protein</topology>
        <orientation evidence="1">Cytoplasmic side</orientation>
    </subcellularLocation>
    <subcellularLocation>
        <location evidence="2">Mitochondrion outer membrane</location>
        <topology evidence="2">Peripheral membrane protein</topology>
        <orientation evidence="2">Cytoplasmic side</orientation>
    </subcellularLocation>
</comment>
<evidence type="ECO:0000256" key="6">
    <source>
        <dbReference type="ARBA" id="ARBA00022737"/>
    </source>
</evidence>
<gene>
    <name evidence="19" type="ORF">PODLI_1B014479</name>
</gene>
<evidence type="ECO:0000256" key="16">
    <source>
        <dbReference type="ARBA" id="ARBA00047011"/>
    </source>
</evidence>
<dbReference type="Pfam" id="PF10488">
    <property type="entry name" value="PP1c_bdg"/>
    <property type="match status" value="1"/>
</dbReference>
<feature type="compositionally biased region" description="Basic residues" evidence="17">
    <location>
        <begin position="527"/>
        <end position="541"/>
    </location>
</feature>
<dbReference type="InterPro" id="IPR019523">
    <property type="entry name" value="Prot_Pase1_reg-su15A/B_C"/>
</dbReference>
<keyword evidence="9" id="KW-0832">Ubl conjugation</keyword>
<protein>
    <recommendedName>
        <fullName evidence="14">Protein phosphatase 1 regulatory subunit 15A</fullName>
    </recommendedName>
    <alternativeName>
        <fullName evidence="15">Growth arrest and DNA damage-inducible protein GADD34</fullName>
    </alternativeName>
</protein>
<keyword evidence="13" id="KW-0472">Membrane</keyword>
<keyword evidence="8" id="KW-0256">Endoplasmic reticulum</keyword>
<accession>A0AA35L6I5</accession>
<feature type="region of interest" description="Disordered" evidence="17">
    <location>
        <begin position="348"/>
        <end position="385"/>
    </location>
</feature>
<evidence type="ECO:0000256" key="7">
    <source>
        <dbReference type="ARBA" id="ARBA00022787"/>
    </source>
</evidence>
<dbReference type="GO" id="GO:0034976">
    <property type="term" value="P:response to endoplasmic reticulum stress"/>
    <property type="evidence" value="ECO:0007669"/>
    <property type="project" value="TreeGrafter"/>
</dbReference>
<dbReference type="GO" id="GO:0005741">
    <property type="term" value="C:mitochondrial outer membrane"/>
    <property type="evidence" value="ECO:0007669"/>
    <property type="project" value="UniProtKB-SubCell"/>
</dbReference>
<comment type="similarity">
    <text evidence="3">Belongs to the PPP1R15 family.</text>
</comment>
<evidence type="ECO:0000256" key="10">
    <source>
        <dbReference type="ARBA" id="ARBA00022845"/>
    </source>
</evidence>
<reference evidence="19" key="1">
    <citation type="submission" date="2022-12" db="EMBL/GenBank/DDBJ databases">
        <authorList>
            <person name="Alioto T."/>
            <person name="Alioto T."/>
            <person name="Gomez Garrido J."/>
        </authorList>
    </citation>
    <scope>NUCLEOTIDE SEQUENCE</scope>
</reference>
<evidence type="ECO:0000256" key="15">
    <source>
        <dbReference type="ARBA" id="ARBA00042438"/>
    </source>
</evidence>
<dbReference type="GO" id="GO:0019888">
    <property type="term" value="F:protein phosphatase regulator activity"/>
    <property type="evidence" value="ECO:0007669"/>
    <property type="project" value="TreeGrafter"/>
</dbReference>
<sequence length="659" mass="73600">MVTGFRTSVYIDSASTTTHPNILFLFTEEKQPPPPIERHGFCRDRPLFCQARRSIARSPRQPRSCLLERVCYWLIRSERSKMPPHITSSHLTSPPSDTERLLVCCDPFRLKMAKILPAESSQSSPAGKFNMAAVILGRMAQIALDWVRRWLHLWQHSPATLVRAVLMGIAKGAMPILGKTKQLLRGTWEELGREESKVEGRNLKAAHLGYFSLDSHKCYPQRDTESLAEGGHFEEDLALLLPASNGPSKMDSMRLEEDGISEPYLISTSIAYDLGNDWDVSSEEDMALEGRENPGSSPQKWLEYCCHPQALMKGLNIGGYCRENVESSCSHRGELKDFGGGFCLESTSASQGNEEGPGSSGDLVMRDGQSFESPSNSPKDGEEIEAYKKGGDKGAFNSVSCVSKSPLVLSLFYSPSEEEEDGSDDSEDWWSEDEMEESIQSGGHSGNGENHLEAEADSLHQDVLESLCKSFFARNDPFHPLCFSKPIQAPTSAPQPTAKKHKEITVTFYQTRLDSKPEELRNPPTRPRFKWNPRVSSRHPSQKCCQPDSEENSDPVTTEVSSVSQEANQVIKKVRFSPVVTVHPLVAWSYASRAARRGPWEEMARDRCRFRRRIAEVGAILEPCLRAEHRAKAWREIYGVQEEGSNDNSPLFSGSAEAD</sequence>
<feature type="domain" description="Protein phosphatase 1 regulatory subunit 15A/B C-terminal" evidence="18">
    <location>
        <begin position="550"/>
        <end position="634"/>
    </location>
</feature>
<feature type="region of interest" description="Disordered" evidence="17">
    <location>
        <begin position="413"/>
        <end position="451"/>
    </location>
</feature>
<evidence type="ECO:0000259" key="18">
    <source>
        <dbReference type="Pfam" id="PF10488"/>
    </source>
</evidence>
<evidence type="ECO:0000256" key="12">
    <source>
        <dbReference type="ARBA" id="ARBA00023128"/>
    </source>
</evidence>
<keyword evidence="11" id="KW-0346">Stress response</keyword>
<feature type="region of interest" description="Disordered" evidence="17">
    <location>
        <begin position="514"/>
        <end position="557"/>
    </location>
</feature>
<keyword evidence="12" id="KW-0496">Mitochondrion</keyword>
<evidence type="ECO:0000256" key="14">
    <source>
        <dbReference type="ARBA" id="ARBA00040008"/>
    </source>
</evidence>
<keyword evidence="10" id="KW-0810">Translation regulation</keyword>
<evidence type="ECO:0000256" key="5">
    <source>
        <dbReference type="ARBA" id="ARBA00022703"/>
    </source>
</evidence>
<keyword evidence="6" id="KW-0677">Repeat</keyword>
<comment type="subunit">
    <text evidence="16">Interacts with PPP1CA. Interacts with EIF2S1. Interacts with PCNA. Interacts with LYN and KMT2A/MLL1. Interacts with PPP1R1A and SMARCB1. Interacts with SMAD7. Interacts with BAG1. Interacts with NOX4.</text>
</comment>
<evidence type="ECO:0000256" key="1">
    <source>
        <dbReference type="ARBA" id="ARBA00004397"/>
    </source>
</evidence>
<evidence type="ECO:0000256" key="8">
    <source>
        <dbReference type="ARBA" id="ARBA00022824"/>
    </source>
</evidence>
<evidence type="ECO:0000256" key="4">
    <source>
        <dbReference type="ARBA" id="ARBA00022553"/>
    </source>
</evidence>
<dbReference type="AlphaFoldDB" id="A0AA35L6I5"/>
<evidence type="ECO:0000256" key="13">
    <source>
        <dbReference type="ARBA" id="ARBA00023136"/>
    </source>
</evidence>
<keyword evidence="4" id="KW-0597">Phosphoprotein</keyword>
<keyword evidence="7" id="KW-1000">Mitochondrion outer membrane</keyword>
<organism evidence="19 20">
    <name type="scientific">Podarcis lilfordi</name>
    <name type="common">Lilford's wall lizard</name>
    <dbReference type="NCBI Taxonomy" id="74358"/>
    <lineage>
        <taxon>Eukaryota</taxon>
        <taxon>Metazoa</taxon>
        <taxon>Chordata</taxon>
        <taxon>Craniata</taxon>
        <taxon>Vertebrata</taxon>
        <taxon>Euteleostomi</taxon>
        <taxon>Lepidosauria</taxon>
        <taxon>Squamata</taxon>
        <taxon>Bifurcata</taxon>
        <taxon>Unidentata</taxon>
        <taxon>Episquamata</taxon>
        <taxon>Laterata</taxon>
        <taxon>Lacertibaenia</taxon>
        <taxon>Lacertidae</taxon>
        <taxon>Podarcis</taxon>
    </lineage>
</organism>
<dbReference type="Proteomes" id="UP001178461">
    <property type="component" value="Chromosome 13"/>
</dbReference>
<evidence type="ECO:0000256" key="3">
    <source>
        <dbReference type="ARBA" id="ARBA00010161"/>
    </source>
</evidence>
<evidence type="ECO:0000313" key="20">
    <source>
        <dbReference type="Proteomes" id="UP001178461"/>
    </source>
</evidence>
<dbReference type="GO" id="GO:0000164">
    <property type="term" value="C:protein phosphatase type 1 complex"/>
    <property type="evidence" value="ECO:0007669"/>
    <property type="project" value="TreeGrafter"/>
</dbReference>
<dbReference type="EMBL" id="OX395138">
    <property type="protein sequence ID" value="CAI5790715.1"/>
    <property type="molecule type" value="Genomic_DNA"/>
</dbReference>
<dbReference type="PANTHER" id="PTHR16489">
    <property type="entry name" value="GH11727P"/>
    <property type="match status" value="1"/>
</dbReference>
<keyword evidence="5" id="KW-0053">Apoptosis</keyword>
<evidence type="ECO:0000256" key="17">
    <source>
        <dbReference type="SAM" id="MobiDB-lite"/>
    </source>
</evidence>
<feature type="compositionally biased region" description="Acidic residues" evidence="17">
    <location>
        <begin position="416"/>
        <end position="437"/>
    </location>
</feature>
<evidence type="ECO:0000256" key="11">
    <source>
        <dbReference type="ARBA" id="ARBA00023016"/>
    </source>
</evidence>
<dbReference type="PANTHER" id="PTHR16489:SF14">
    <property type="entry name" value="PROTEIN PHOSPHATASE 1 REGULATORY SUBUNIT 15A"/>
    <property type="match status" value="1"/>
</dbReference>
<dbReference type="GO" id="GO:0005789">
    <property type="term" value="C:endoplasmic reticulum membrane"/>
    <property type="evidence" value="ECO:0007669"/>
    <property type="project" value="UniProtKB-SubCell"/>
</dbReference>